<dbReference type="EMBL" id="SDGV01000018">
    <property type="protein sequence ID" value="THB60737.1"/>
    <property type="molecule type" value="Genomic_DNA"/>
</dbReference>
<gene>
    <name evidence="11" type="ORF">ESZ54_09110</name>
</gene>
<feature type="transmembrane region" description="Helical" evidence="9">
    <location>
        <begin position="69"/>
        <end position="87"/>
    </location>
</feature>
<sequence>MKQRLIILGEFSLFLLIGYALLQQQFSEMINILYPLVSILFLSFILVSTKATYVMLVCFSGIILYDQHFAYFLPALLFFSFAFQTLAYRQLVLIMSGILFMWLDFSLVDTALLIGLSVLGFLLAHYQNLAEKLSERYANLVDDSWEREEKLEVAQDKLLTEQDAMLQIKIAEERNRIARDIHDHVGHLLSSALLQLGAIQAINQDEQQSDRLNKLSDTLNQGMDNIRWSVHNLHQESLVFIEGVHLMTADMAPFDCQIKGEVFKNLSEEQSRALLNTIKEALTNVKKHSNGSKVILTFTELPAFYRVNITDDGTRRAVNESGMGLMSMRQRIEKINGQFYVNISPESFSLQVILPKDKGGDCDEHYGS</sequence>
<dbReference type="GO" id="GO:0000155">
    <property type="term" value="F:phosphorelay sensor kinase activity"/>
    <property type="evidence" value="ECO:0007669"/>
    <property type="project" value="InterPro"/>
</dbReference>
<dbReference type="GO" id="GO:0016020">
    <property type="term" value="C:membrane"/>
    <property type="evidence" value="ECO:0007669"/>
    <property type="project" value="InterPro"/>
</dbReference>
<dbReference type="AlphaFoldDB" id="A0A4S3B3B9"/>
<keyword evidence="9" id="KW-0472">Membrane</keyword>
<evidence type="ECO:0000256" key="3">
    <source>
        <dbReference type="ARBA" id="ARBA00022553"/>
    </source>
</evidence>
<evidence type="ECO:0000256" key="2">
    <source>
        <dbReference type="ARBA" id="ARBA00012438"/>
    </source>
</evidence>
<reference evidence="11 12" key="1">
    <citation type="submission" date="2019-01" db="EMBL/GenBank/DDBJ databases">
        <title>Vagococcus silagei sp. nov. isolated from brewer's grain.</title>
        <authorList>
            <person name="Guu J.-R."/>
        </authorList>
    </citation>
    <scope>NUCLEOTIDE SEQUENCE [LARGE SCALE GENOMIC DNA]</scope>
    <source>
        <strain evidence="11 12">2B-2</strain>
    </source>
</reference>
<dbReference type="InterPro" id="IPR011712">
    <property type="entry name" value="Sig_transdc_His_kin_sub3_dim/P"/>
</dbReference>
<evidence type="ECO:0000259" key="10">
    <source>
        <dbReference type="Pfam" id="PF07730"/>
    </source>
</evidence>
<keyword evidence="4" id="KW-0808">Transferase</keyword>
<evidence type="ECO:0000256" key="4">
    <source>
        <dbReference type="ARBA" id="ARBA00022679"/>
    </source>
</evidence>
<protein>
    <recommendedName>
        <fullName evidence="2">histidine kinase</fullName>
        <ecNumber evidence="2">2.7.13.3</ecNumber>
    </recommendedName>
</protein>
<dbReference type="Gene3D" id="3.30.565.10">
    <property type="entry name" value="Histidine kinase-like ATPase, C-terminal domain"/>
    <property type="match status" value="1"/>
</dbReference>
<evidence type="ECO:0000313" key="11">
    <source>
        <dbReference type="EMBL" id="THB60737.1"/>
    </source>
</evidence>
<comment type="catalytic activity">
    <reaction evidence="1">
        <text>ATP + protein L-histidine = ADP + protein N-phospho-L-histidine.</text>
        <dbReference type="EC" id="2.7.13.3"/>
    </reaction>
</comment>
<evidence type="ECO:0000256" key="1">
    <source>
        <dbReference type="ARBA" id="ARBA00000085"/>
    </source>
</evidence>
<dbReference type="PANTHER" id="PTHR24421:SF10">
    <property type="entry name" value="NITRATE_NITRITE SENSOR PROTEIN NARQ"/>
    <property type="match status" value="1"/>
</dbReference>
<evidence type="ECO:0000256" key="9">
    <source>
        <dbReference type="SAM" id="Phobius"/>
    </source>
</evidence>
<keyword evidence="6 11" id="KW-0418">Kinase</keyword>
<keyword evidence="12" id="KW-1185">Reference proteome</keyword>
<keyword evidence="9" id="KW-0812">Transmembrane</keyword>
<feature type="transmembrane region" description="Helical" evidence="9">
    <location>
        <begin position="32"/>
        <end position="57"/>
    </location>
</feature>
<evidence type="ECO:0000256" key="8">
    <source>
        <dbReference type="ARBA" id="ARBA00023012"/>
    </source>
</evidence>
<keyword evidence="8" id="KW-0902">Two-component regulatory system</keyword>
<keyword evidence="5" id="KW-0547">Nucleotide-binding</keyword>
<dbReference type="GO" id="GO:0005524">
    <property type="term" value="F:ATP binding"/>
    <property type="evidence" value="ECO:0007669"/>
    <property type="project" value="UniProtKB-KW"/>
</dbReference>
<dbReference type="PANTHER" id="PTHR24421">
    <property type="entry name" value="NITRATE/NITRITE SENSOR PROTEIN NARX-RELATED"/>
    <property type="match status" value="1"/>
</dbReference>
<dbReference type="SUPFAM" id="SSF55874">
    <property type="entry name" value="ATPase domain of HSP90 chaperone/DNA topoisomerase II/histidine kinase"/>
    <property type="match status" value="1"/>
</dbReference>
<dbReference type="EC" id="2.7.13.3" evidence="2"/>
<dbReference type="RefSeq" id="WP_136137362.1">
    <property type="nucleotide sequence ID" value="NZ_SDGV01000018.1"/>
</dbReference>
<organism evidence="11 12">
    <name type="scientific">Vagococcus silagei</name>
    <dbReference type="NCBI Taxonomy" id="2508885"/>
    <lineage>
        <taxon>Bacteria</taxon>
        <taxon>Bacillati</taxon>
        <taxon>Bacillota</taxon>
        <taxon>Bacilli</taxon>
        <taxon>Lactobacillales</taxon>
        <taxon>Enterococcaceae</taxon>
        <taxon>Vagococcus</taxon>
    </lineage>
</organism>
<accession>A0A4S3B3B9</accession>
<feature type="domain" description="Signal transduction histidine kinase subgroup 3 dimerisation and phosphoacceptor" evidence="10">
    <location>
        <begin position="173"/>
        <end position="237"/>
    </location>
</feature>
<dbReference type="InterPro" id="IPR050482">
    <property type="entry name" value="Sensor_HK_TwoCompSys"/>
</dbReference>
<dbReference type="CDD" id="cd16917">
    <property type="entry name" value="HATPase_UhpB-NarQ-NarX-like"/>
    <property type="match status" value="1"/>
</dbReference>
<keyword evidence="3" id="KW-0597">Phosphoprotein</keyword>
<proteinExistence type="predicted"/>
<feature type="transmembrane region" description="Helical" evidence="9">
    <location>
        <begin position="99"/>
        <end position="124"/>
    </location>
</feature>
<comment type="caution">
    <text evidence="11">The sequence shown here is derived from an EMBL/GenBank/DDBJ whole genome shotgun (WGS) entry which is preliminary data.</text>
</comment>
<dbReference type="Proteomes" id="UP000310506">
    <property type="component" value="Unassembled WGS sequence"/>
</dbReference>
<name>A0A4S3B3B9_9ENTE</name>
<evidence type="ECO:0000256" key="6">
    <source>
        <dbReference type="ARBA" id="ARBA00022777"/>
    </source>
</evidence>
<evidence type="ECO:0000256" key="7">
    <source>
        <dbReference type="ARBA" id="ARBA00022840"/>
    </source>
</evidence>
<dbReference type="InterPro" id="IPR036890">
    <property type="entry name" value="HATPase_C_sf"/>
</dbReference>
<dbReference type="OrthoDB" id="9797605at2"/>
<dbReference type="GO" id="GO:0046983">
    <property type="term" value="F:protein dimerization activity"/>
    <property type="evidence" value="ECO:0007669"/>
    <property type="project" value="InterPro"/>
</dbReference>
<evidence type="ECO:0000313" key="12">
    <source>
        <dbReference type="Proteomes" id="UP000310506"/>
    </source>
</evidence>
<evidence type="ECO:0000256" key="5">
    <source>
        <dbReference type="ARBA" id="ARBA00022741"/>
    </source>
</evidence>
<dbReference type="Gene3D" id="1.20.5.1930">
    <property type="match status" value="1"/>
</dbReference>
<keyword evidence="9" id="KW-1133">Transmembrane helix</keyword>
<dbReference type="Pfam" id="PF07730">
    <property type="entry name" value="HisKA_3"/>
    <property type="match status" value="1"/>
</dbReference>
<keyword evidence="7" id="KW-0067">ATP-binding</keyword>